<keyword evidence="1" id="KW-0694">RNA-binding</keyword>
<feature type="compositionally biased region" description="Pro residues" evidence="2">
    <location>
        <begin position="298"/>
        <end position="307"/>
    </location>
</feature>
<feature type="compositionally biased region" description="Basic and acidic residues" evidence="2">
    <location>
        <begin position="313"/>
        <end position="323"/>
    </location>
</feature>
<feature type="compositionally biased region" description="Low complexity" evidence="2">
    <location>
        <begin position="348"/>
        <end position="359"/>
    </location>
</feature>
<dbReference type="EnsemblProtists" id="PYU1_T009230">
    <property type="protein sequence ID" value="PYU1_T009230"/>
    <property type="gene ID" value="PYU1_G009212"/>
</dbReference>
<feature type="region of interest" description="Disordered" evidence="2">
    <location>
        <begin position="292"/>
        <end position="372"/>
    </location>
</feature>
<dbReference type="InterPro" id="IPR000504">
    <property type="entry name" value="RRM_dom"/>
</dbReference>
<dbReference type="STRING" id="431595.K3WW82"/>
<dbReference type="GO" id="GO:0005847">
    <property type="term" value="C:mRNA cleavage and polyadenylation specificity factor complex"/>
    <property type="evidence" value="ECO:0007669"/>
    <property type="project" value="TreeGrafter"/>
</dbReference>
<dbReference type="Pfam" id="PF00076">
    <property type="entry name" value="RRM_1"/>
    <property type="match status" value="1"/>
</dbReference>
<dbReference type="Pfam" id="PF14327">
    <property type="entry name" value="CSTF2_hinge"/>
    <property type="match status" value="1"/>
</dbReference>
<dbReference type="OMA" id="CEPEDAP"/>
<dbReference type="InterPro" id="IPR012677">
    <property type="entry name" value="Nucleotide-bd_a/b_plait_sf"/>
</dbReference>
<dbReference type="EMBL" id="GL376632">
    <property type="status" value="NOT_ANNOTATED_CDS"/>
    <property type="molecule type" value="Genomic_DNA"/>
</dbReference>
<dbReference type="Gene3D" id="3.30.70.330">
    <property type="match status" value="1"/>
</dbReference>
<accession>K3WW82</accession>
<keyword evidence="5" id="KW-1185">Reference proteome</keyword>
<feature type="region of interest" description="Disordered" evidence="2">
    <location>
        <begin position="195"/>
        <end position="270"/>
    </location>
</feature>
<dbReference type="PANTHER" id="PTHR45735:SF2">
    <property type="entry name" value="CLEAVAGE STIMULATION FACTOR SUBUNIT 2"/>
    <property type="match status" value="1"/>
</dbReference>
<feature type="compositionally biased region" description="Low complexity" evidence="2">
    <location>
        <begin position="97"/>
        <end position="107"/>
    </location>
</feature>
<organism evidence="4 5">
    <name type="scientific">Globisporangium ultimum (strain ATCC 200006 / CBS 805.95 / DAOM BR144)</name>
    <name type="common">Pythium ultimum</name>
    <dbReference type="NCBI Taxonomy" id="431595"/>
    <lineage>
        <taxon>Eukaryota</taxon>
        <taxon>Sar</taxon>
        <taxon>Stramenopiles</taxon>
        <taxon>Oomycota</taxon>
        <taxon>Peronosporomycetes</taxon>
        <taxon>Pythiales</taxon>
        <taxon>Pythiaceae</taxon>
        <taxon>Globisporangium</taxon>
    </lineage>
</organism>
<reference evidence="4" key="3">
    <citation type="submission" date="2015-02" db="UniProtKB">
        <authorList>
            <consortium name="EnsemblProtists"/>
        </authorList>
    </citation>
    <scope>IDENTIFICATION</scope>
    <source>
        <strain evidence="4">DAOM BR144</strain>
    </source>
</reference>
<dbReference type="eggNOG" id="KOG0108">
    <property type="taxonomic scope" value="Eukaryota"/>
</dbReference>
<dbReference type="InterPro" id="IPR025742">
    <property type="entry name" value="CSTF2_hinge"/>
</dbReference>
<dbReference type="SMART" id="SM00360">
    <property type="entry name" value="RRM"/>
    <property type="match status" value="1"/>
</dbReference>
<evidence type="ECO:0000256" key="1">
    <source>
        <dbReference type="PROSITE-ProRule" id="PRU00176"/>
    </source>
</evidence>
<name>K3WW82_GLOUD</name>
<dbReference type="VEuPathDB" id="FungiDB:PYU1_G009212"/>
<feature type="compositionally biased region" description="Basic and acidic residues" evidence="2">
    <location>
        <begin position="334"/>
        <end position="346"/>
    </location>
</feature>
<feature type="domain" description="RRM" evidence="3">
    <location>
        <begin position="15"/>
        <end position="93"/>
    </location>
</feature>
<reference evidence="5" key="1">
    <citation type="journal article" date="2010" name="Genome Biol.">
        <title>Genome sequence of the necrotrophic plant pathogen Pythium ultimum reveals original pathogenicity mechanisms and effector repertoire.</title>
        <authorList>
            <person name="Levesque C.A."/>
            <person name="Brouwer H."/>
            <person name="Cano L."/>
            <person name="Hamilton J.P."/>
            <person name="Holt C."/>
            <person name="Huitema E."/>
            <person name="Raffaele S."/>
            <person name="Robideau G.P."/>
            <person name="Thines M."/>
            <person name="Win J."/>
            <person name="Zerillo M.M."/>
            <person name="Beakes G.W."/>
            <person name="Boore J.L."/>
            <person name="Busam D."/>
            <person name="Dumas B."/>
            <person name="Ferriera S."/>
            <person name="Fuerstenberg S.I."/>
            <person name="Gachon C.M."/>
            <person name="Gaulin E."/>
            <person name="Govers F."/>
            <person name="Grenville-Briggs L."/>
            <person name="Horner N."/>
            <person name="Hostetler J."/>
            <person name="Jiang R.H."/>
            <person name="Johnson J."/>
            <person name="Krajaejun T."/>
            <person name="Lin H."/>
            <person name="Meijer H.J."/>
            <person name="Moore B."/>
            <person name="Morris P."/>
            <person name="Phuntmart V."/>
            <person name="Puiu D."/>
            <person name="Shetty J."/>
            <person name="Stajich J.E."/>
            <person name="Tripathy S."/>
            <person name="Wawra S."/>
            <person name="van West P."/>
            <person name="Whitty B.R."/>
            <person name="Coutinho P.M."/>
            <person name="Henrissat B."/>
            <person name="Martin F."/>
            <person name="Thomas P.D."/>
            <person name="Tyler B.M."/>
            <person name="De Vries R.P."/>
            <person name="Kamoun S."/>
            <person name="Yandell M."/>
            <person name="Tisserat N."/>
            <person name="Buell C.R."/>
        </authorList>
    </citation>
    <scope>NUCLEOTIDE SEQUENCE</scope>
    <source>
        <strain evidence="5">DAOM:BR144</strain>
    </source>
</reference>
<feature type="region of interest" description="Disordered" evidence="2">
    <location>
        <begin position="92"/>
        <end position="116"/>
    </location>
</feature>
<dbReference type="CDD" id="cd12398">
    <property type="entry name" value="RRM_CSTF2_RNA15_like"/>
    <property type="match status" value="1"/>
</dbReference>
<dbReference type="SUPFAM" id="SSF54928">
    <property type="entry name" value="RNA-binding domain, RBD"/>
    <property type="match status" value="1"/>
</dbReference>
<dbReference type="GO" id="GO:0003729">
    <property type="term" value="F:mRNA binding"/>
    <property type="evidence" value="ECO:0007669"/>
    <property type="project" value="TreeGrafter"/>
</dbReference>
<evidence type="ECO:0000256" key="2">
    <source>
        <dbReference type="SAM" id="MobiDB-lite"/>
    </source>
</evidence>
<protein>
    <recommendedName>
        <fullName evidence="3">RRM domain-containing protein</fullName>
    </recommendedName>
</protein>
<dbReference type="InParanoid" id="K3WW82"/>
<dbReference type="InterPro" id="IPR035979">
    <property type="entry name" value="RBD_domain_sf"/>
</dbReference>
<dbReference type="AlphaFoldDB" id="K3WW82"/>
<dbReference type="PROSITE" id="PS50102">
    <property type="entry name" value="RRM"/>
    <property type="match status" value="1"/>
</dbReference>
<evidence type="ECO:0000313" key="4">
    <source>
        <dbReference type="EnsemblProtists" id="PYU1_T009230"/>
    </source>
</evidence>
<feature type="compositionally biased region" description="Pro residues" evidence="2">
    <location>
        <begin position="201"/>
        <end position="216"/>
    </location>
</feature>
<feature type="compositionally biased region" description="Pro residues" evidence="2">
    <location>
        <begin position="233"/>
        <end position="247"/>
    </location>
</feature>
<dbReference type="Proteomes" id="UP000019132">
    <property type="component" value="Unassembled WGS sequence"/>
</dbReference>
<evidence type="ECO:0000259" key="3">
    <source>
        <dbReference type="PROSITE" id="PS50102"/>
    </source>
</evidence>
<reference evidence="5" key="2">
    <citation type="submission" date="2010-04" db="EMBL/GenBank/DDBJ databases">
        <authorList>
            <person name="Buell R."/>
            <person name="Hamilton J."/>
            <person name="Hostetler J."/>
        </authorList>
    </citation>
    <scope>NUCLEOTIDE SEQUENCE [LARGE SCALE GENOMIC DNA]</scope>
    <source>
        <strain evidence="5">DAOM:BR144</strain>
    </source>
</reference>
<sequence>MNAANKARTSTAKERSVFVGNIPYDVTEDMLKEIFSEAGSVINFRLVTDRETGKPKGYGFCEYADGATALSAMRNLNGYEINGRNLRVDFADGGDKSNSNSNNNNGGHHSHEKHTTSVSGEVIIHAIENAISRFGPLKLYDMLVDLKEHARQRPDYTKSILTANPALTHAIVQSFKTLNIPIPSPSEAQPALLSAPSHLHAPPPLLGRPLAPPPQRSPLNGAPGGGGILGMAPPGPPPMPMAPPPAAPTKSGGTRWSARPGPLAGLMQVPSPAIPMQSAPVPAYQVPPPPVMAMAPPTSGPPPPMQAQPPVNRDPRRARDPRLAKRPLAPEPQADPKRPRPDEHQYHQQPPASAAPPNQGNGTFDAIAELARDMTPQKLNMLPPNERHILMTYMQQHGIPYSS</sequence>
<proteinExistence type="predicted"/>
<dbReference type="PANTHER" id="PTHR45735">
    <property type="entry name" value="CLEAVAGE STIMULATION FACTOR SUBUNIT 2"/>
    <property type="match status" value="1"/>
</dbReference>
<evidence type="ECO:0000313" key="5">
    <source>
        <dbReference type="Proteomes" id="UP000019132"/>
    </source>
</evidence>
<dbReference type="HOGENOM" id="CLU_718636_0_0_1"/>